<dbReference type="Pfam" id="PF00725">
    <property type="entry name" value="3HCDH"/>
    <property type="match status" value="1"/>
</dbReference>
<feature type="domain" description="3-hydroxyacyl-CoA dehydrogenase NAD binding" evidence="5">
    <location>
        <begin position="8"/>
        <end position="180"/>
    </location>
</feature>
<evidence type="ECO:0000313" key="6">
    <source>
        <dbReference type="EMBL" id="OQO02589.1"/>
    </source>
</evidence>
<evidence type="ECO:0000256" key="2">
    <source>
        <dbReference type="ARBA" id="ARBA00023002"/>
    </source>
</evidence>
<comment type="similarity">
    <text evidence="1">Belongs to the 3-hydroxyacyl-CoA dehydrogenase family.</text>
</comment>
<gene>
    <name evidence="6" type="ORF">B0A48_12117</name>
</gene>
<evidence type="ECO:0000256" key="1">
    <source>
        <dbReference type="ARBA" id="ARBA00009463"/>
    </source>
</evidence>
<accession>A0A1V8SU40</accession>
<dbReference type="AlphaFoldDB" id="A0A1V8SU40"/>
<proteinExistence type="inferred from homology"/>
<dbReference type="Gene3D" id="1.10.1040.10">
    <property type="entry name" value="N-(1-d-carboxylethyl)-l-norvaline Dehydrogenase, domain 2"/>
    <property type="match status" value="1"/>
</dbReference>
<dbReference type="InterPro" id="IPR013328">
    <property type="entry name" value="6PGD_dom2"/>
</dbReference>
<dbReference type="PIRSF" id="PIRSF000105">
    <property type="entry name" value="HCDH"/>
    <property type="match status" value="1"/>
</dbReference>
<protein>
    <recommendedName>
        <fullName evidence="8">3-hydroxyacyl-CoA dehydrogenase C-terminal domain-containing protein</fullName>
    </recommendedName>
</protein>
<feature type="domain" description="3-hydroxyacyl-CoA dehydrogenase C-terminal" evidence="4">
    <location>
        <begin position="186"/>
        <end position="282"/>
    </location>
</feature>
<reference evidence="7" key="1">
    <citation type="submission" date="2017-03" db="EMBL/GenBank/DDBJ databases">
        <title>Genomes of endolithic fungi from Antarctica.</title>
        <authorList>
            <person name="Coleine C."/>
            <person name="Masonjones S."/>
            <person name="Stajich J.E."/>
        </authorList>
    </citation>
    <scope>NUCLEOTIDE SEQUENCE [LARGE SCALE GENOMIC DNA]</scope>
    <source>
        <strain evidence="7">CCFEE 5527</strain>
    </source>
</reference>
<dbReference type="GO" id="GO:0016616">
    <property type="term" value="F:oxidoreductase activity, acting on the CH-OH group of donors, NAD or NADP as acceptor"/>
    <property type="evidence" value="ECO:0007669"/>
    <property type="project" value="InterPro"/>
</dbReference>
<keyword evidence="7" id="KW-1185">Reference proteome</keyword>
<evidence type="ECO:0000259" key="4">
    <source>
        <dbReference type="Pfam" id="PF00725"/>
    </source>
</evidence>
<evidence type="ECO:0008006" key="8">
    <source>
        <dbReference type="Google" id="ProtNLM"/>
    </source>
</evidence>
<dbReference type="SUPFAM" id="SSF48179">
    <property type="entry name" value="6-phosphogluconate dehydrogenase C-terminal domain-like"/>
    <property type="match status" value="1"/>
</dbReference>
<evidence type="ECO:0000256" key="3">
    <source>
        <dbReference type="PIRSR" id="PIRSR000105-1"/>
    </source>
</evidence>
<dbReference type="InterPro" id="IPR036291">
    <property type="entry name" value="NAD(P)-bd_dom_sf"/>
</dbReference>
<dbReference type="Pfam" id="PF02737">
    <property type="entry name" value="3HCDH_N"/>
    <property type="match status" value="1"/>
</dbReference>
<comment type="caution">
    <text evidence="6">The sequence shown here is derived from an EMBL/GenBank/DDBJ whole genome shotgun (WGS) entry which is preliminary data.</text>
</comment>
<dbReference type="PANTHER" id="PTHR48075:SF3">
    <property type="entry name" value="3-HYDROXYACYL-COA DEHYDROGENASE"/>
    <property type="match status" value="1"/>
</dbReference>
<dbReference type="InterPro" id="IPR022694">
    <property type="entry name" value="3-OHacyl-CoA_DH"/>
</dbReference>
<dbReference type="InterPro" id="IPR006108">
    <property type="entry name" value="3HC_DH_C"/>
</dbReference>
<dbReference type="EMBL" id="NAJO01000027">
    <property type="protein sequence ID" value="OQO02589.1"/>
    <property type="molecule type" value="Genomic_DNA"/>
</dbReference>
<evidence type="ECO:0000259" key="5">
    <source>
        <dbReference type="Pfam" id="PF02737"/>
    </source>
</evidence>
<keyword evidence="2" id="KW-0560">Oxidoreductase</keyword>
<dbReference type="Proteomes" id="UP000192596">
    <property type="component" value="Unassembled WGS sequence"/>
</dbReference>
<feature type="site" description="Important for catalytic activity" evidence="3">
    <location>
        <position position="140"/>
    </location>
</feature>
<dbReference type="Gene3D" id="3.40.50.720">
    <property type="entry name" value="NAD(P)-binding Rossmann-like Domain"/>
    <property type="match status" value="1"/>
</dbReference>
<evidence type="ECO:0000313" key="7">
    <source>
        <dbReference type="Proteomes" id="UP000192596"/>
    </source>
</evidence>
<dbReference type="PANTHER" id="PTHR48075">
    <property type="entry name" value="3-HYDROXYACYL-COA DEHYDROGENASE FAMILY PROTEIN"/>
    <property type="match status" value="1"/>
</dbReference>
<dbReference type="GO" id="GO:0070403">
    <property type="term" value="F:NAD+ binding"/>
    <property type="evidence" value="ECO:0007669"/>
    <property type="project" value="InterPro"/>
</dbReference>
<sequence>MASAGRAVTLLGAGTQGRRLAFMWSRQGRPVHLVDKDQNQLSRAYEEIQKYQSTWTEQKPSKWSEVRTLPAESLEDAVSDSWLVLECVPEKLALKRETIQKMHDLSSPSTVIASNSSSYTIDEIIQGLDLKNLSRFVSLHSYWPPETSAIEVMGTPQTPSHIIDKLMSECSAHGFSPFHVRKSSTGYIYNRIWAAIKRETLLALSEGVATPAEIDGIFKDVLKTPKGPCEQMDVVGLDVVRDIEQHYADVRDGVPTEPRRLLDEYIAEKKLGVKSGSGFYEWNDGGKVS</sequence>
<organism evidence="6 7">
    <name type="scientific">Cryoendolithus antarcticus</name>
    <dbReference type="NCBI Taxonomy" id="1507870"/>
    <lineage>
        <taxon>Eukaryota</taxon>
        <taxon>Fungi</taxon>
        <taxon>Dikarya</taxon>
        <taxon>Ascomycota</taxon>
        <taxon>Pezizomycotina</taxon>
        <taxon>Dothideomycetes</taxon>
        <taxon>Dothideomycetidae</taxon>
        <taxon>Cladosporiales</taxon>
        <taxon>Cladosporiaceae</taxon>
        <taxon>Cryoendolithus</taxon>
    </lineage>
</organism>
<name>A0A1V8SU40_9PEZI</name>
<dbReference type="InterPro" id="IPR008927">
    <property type="entry name" value="6-PGluconate_DH-like_C_sf"/>
</dbReference>
<dbReference type="InterPro" id="IPR006176">
    <property type="entry name" value="3-OHacyl-CoA_DH_NAD-bd"/>
</dbReference>
<dbReference type="STRING" id="1507870.A0A1V8SU40"/>
<dbReference type="GO" id="GO:0006631">
    <property type="term" value="P:fatty acid metabolic process"/>
    <property type="evidence" value="ECO:0007669"/>
    <property type="project" value="InterPro"/>
</dbReference>
<dbReference type="InParanoid" id="A0A1V8SU40"/>
<dbReference type="SUPFAM" id="SSF51735">
    <property type="entry name" value="NAD(P)-binding Rossmann-fold domains"/>
    <property type="match status" value="1"/>
</dbReference>
<dbReference type="OrthoDB" id="5958943at2759"/>